<keyword evidence="5 7" id="KW-1133">Transmembrane helix</keyword>
<evidence type="ECO:0000313" key="8">
    <source>
        <dbReference type="EMBL" id="QWV93289.1"/>
    </source>
</evidence>
<protein>
    <recommendedName>
        <fullName evidence="10">Chromate transporter</fullName>
    </recommendedName>
</protein>
<evidence type="ECO:0000256" key="3">
    <source>
        <dbReference type="ARBA" id="ARBA00022475"/>
    </source>
</evidence>
<feature type="transmembrane region" description="Helical" evidence="7">
    <location>
        <begin position="62"/>
        <end position="80"/>
    </location>
</feature>
<organism evidence="8 9">
    <name type="scientific">Geomonas oryzisoli</name>
    <dbReference type="NCBI Taxonomy" id="2847992"/>
    <lineage>
        <taxon>Bacteria</taxon>
        <taxon>Pseudomonadati</taxon>
        <taxon>Thermodesulfobacteriota</taxon>
        <taxon>Desulfuromonadia</taxon>
        <taxon>Geobacterales</taxon>
        <taxon>Geobacteraceae</taxon>
        <taxon>Geomonas</taxon>
    </lineage>
</organism>
<evidence type="ECO:0000256" key="7">
    <source>
        <dbReference type="SAM" id="Phobius"/>
    </source>
</evidence>
<dbReference type="Proteomes" id="UP000683557">
    <property type="component" value="Chromosome"/>
</dbReference>
<evidence type="ECO:0000313" key="9">
    <source>
        <dbReference type="Proteomes" id="UP000683557"/>
    </source>
</evidence>
<keyword evidence="4 7" id="KW-0812">Transmembrane</keyword>
<comment type="similarity">
    <text evidence="2">Belongs to the chromate ion transporter (CHR) (TC 2.A.51) family.</text>
</comment>
<gene>
    <name evidence="8" type="ORF">KP004_19315</name>
</gene>
<evidence type="ECO:0008006" key="10">
    <source>
        <dbReference type="Google" id="ProtNLM"/>
    </source>
</evidence>
<name>A0ABX8J4B8_9BACT</name>
<sequence length="81" mass="8384">MGRYILRNRDRPELKGFVKGATSAASGAIAGAALILGQGSIFDLPTAIIGAVSLAILWRFKIPEPLLLTAAAIAGVFLYAG</sequence>
<accession>A0ABX8J4B8</accession>
<dbReference type="EMBL" id="CP076723">
    <property type="protein sequence ID" value="QWV93289.1"/>
    <property type="molecule type" value="Genomic_DNA"/>
</dbReference>
<comment type="subcellular location">
    <subcellularLocation>
        <location evidence="1">Cell membrane</location>
        <topology evidence="1">Multi-pass membrane protein</topology>
    </subcellularLocation>
</comment>
<reference evidence="8 9" key="1">
    <citation type="submission" date="2021-06" db="EMBL/GenBank/DDBJ databases">
        <title>Gemonas diversity in paddy soil.</title>
        <authorList>
            <person name="Liu G."/>
        </authorList>
    </citation>
    <scope>NUCLEOTIDE SEQUENCE [LARGE SCALE GENOMIC DNA]</scope>
    <source>
        <strain evidence="8 9">RG10</strain>
    </source>
</reference>
<dbReference type="Pfam" id="PF02417">
    <property type="entry name" value="Chromate_transp"/>
    <property type="match status" value="1"/>
</dbReference>
<evidence type="ECO:0000256" key="5">
    <source>
        <dbReference type="ARBA" id="ARBA00022989"/>
    </source>
</evidence>
<evidence type="ECO:0000256" key="1">
    <source>
        <dbReference type="ARBA" id="ARBA00004651"/>
    </source>
</evidence>
<keyword evidence="3" id="KW-1003">Cell membrane</keyword>
<keyword evidence="6 7" id="KW-0472">Membrane</keyword>
<feature type="transmembrane region" description="Helical" evidence="7">
    <location>
        <begin position="21"/>
        <end position="42"/>
    </location>
</feature>
<evidence type="ECO:0000256" key="4">
    <source>
        <dbReference type="ARBA" id="ARBA00022692"/>
    </source>
</evidence>
<proteinExistence type="inferred from homology"/>
<evidence type="ECO:0000256" key="2">
    <source>
        <dbReference type="ARBA" id="ARBA00005262"/>
    </source>
</evidence>
<evidence type="ECO:0000256" key="6">
    <source>
        <dbReference type="ARBA" id="ARBA00023136"/>
    </source>
</evidence>
<keyword evidence="9" id="KW-1185">Reference proteome</keyword>
<dbReference type="InterPro" id="IPR003370">
    <property type="entry name" value="Chromate_transpt"/>
</dbReference>